<dbReference type="EMBL" id="KK583214">
    <property type="protein sequence ID" value="KDO27929.1"/>
    <property type="molecule type" value="Genomic_DNA"/>
</dbReference>
<dbReference type="GeneID" id="24129499"/>
<sequence>MHRCLLGVVLLTLLGHRNVFSFDALQASALKNLRREENDTQRHHARCGNGCCLGQLCHLQVAQALGPCVTGFVDVGVVMVVVVMVVMMVMVVMTTMVVVTMVAVAGVAAVVPMRRLRGNVLVHAVFIIRFVFVRVAMMVRTAVTTVVTIVIMTVTTTVGVRRVDSIVIAVVVYVCVIIVAVPVTMTAVAIAATTGRSMLTTMARANVVSTIKPNAIVIFRVLVNGHARVVFIVFVRHPSFAVRAAFVPAESHVLANSLGARFASIQLLEDRWYTAYKLVACLAVMRAVGTEHLDANLDCLLGKPSNVARCVHVLDAVVAVGADAANTL</sequence>
<accession>A0A067CAX8</accession>
<gene>
    <name evidence="3" type="ORF">SPRG_07203</name>
</gene>
<name>A0A067CAX8_SAPPC</name>
<evidence type="ECO:0000313" key="3">
    <source>
        <dbReference type="EMBL" id="KDO27929.1"/>
    </source>
</evidence>
<keyword evidence="4" id="KW-1185">Reference proteome</keyword>
<keyword evidence="1" id="KW-0472">Membrane</keyword>
<feature type="chain" id="PRO_5001634324" evidence="2">
    <location>
        <begin position="22"/>
        <end position="328"/>
    </location>
</feature>
<dbReference type="KEGG" id="spar:SPRG_07203"/>
<dbReference type="RefSeq" id="XP_012201385.1">
    <property type="nucleotide sequence ID" value="XM_012345995.1"/>
</dbReference>
<keyword evidence="1" id="KW-1133">Transmembrane helix</keyword>
<feature type="transmembrane region" description="Helical" evidence="1">
    <location>
        <begin position="77"/>
        <end position="110"/>
    </location>
</feature>
<reference evidence="3 4" key="1">
    <citation type="journal article" date="2013" name="PLoS Genet.">
        <title>Distinctive expansion of potential virulence genes in the genome of the oomycete fish pathogen Saprolegnia parasitica.</title>
        <authorList>
            <person name="Jiang R.H."/>
            <person name="de Bruijn I."/>
            <person name="Haas B.J."/>
            <person name="Belmonte R."/>
            <person name="Lobach L."/>
            <person name="Christie J."/>
            <person name="van den Ackerveken G."/>
            <person name="Bottin A."/>
            <person name="Bulone V."/>
            <person name="Diaz-Moreno S.M."/>
            <person name="Dumas B."/>
            <person name="Fan L."/>
            <person name="Gaulin E."/>
            <person name="Govers F."/>
            <person name="Grenville-Briggs L.J."/>
            <person name="Horner N.R."/>
            <person name="Levin J.Z."/>
            <person name="Mammella M."/>
            <person name="Meijer H.J."/>
            <person name="Morris P."/>
            <person name="Nusbaum C."/>
            <person name="Oome S."/>
            <person name="Phillips A.J."/>
            <person name="van Rooyen D."/>
            <person name="Rzeszutek E."/>
            <person name="Saraiva M."/>
            <person name="Secombes C.J."/>
            <person name="Seidl M.F."/>
            <person name="Snel B."/>
            <person name="Stassen J.H."/>
            <person name="Sykes S."/>
            <person name="Tripathy S."/>
            <person name="van den Berg H."/>
            <person name="Vega-Arreguin J.C."/>
            <person name="Wawra S."/>
            <person name="Young S.K."/>
            <person name="Zeng Q."/>
            <person name="Dieguez-Uribeondo J."/>
            <person name="Russ C."/>
            <person name="Tyler B.M."/>
            <person name="van West P."/>
        </authorList>
    </citation>
    <scope>NUCLEOTIDE SEQUENCE [LARGE SCALE GENOMIC DNA]</scope>
    <source>
        <strain evidence="3 4">CBS 223.65</strain>
    </source>
</reference>
<organism evidence="3 4">
    <name type="scientific">Saprolegnia parasitica (strain CBS 223.65)</name>
    <dbReference type="NCBI Taxonomy" id="695850"/>
    <lineage>
        <taxon>Eukaryota</taxon>
        <taxon>Sar</taxon>
        <taxon>Stramenopiles</taxon>
        <taxon>Oomycota</taxon>
        <taxon>Saprolegniomycetes</taxon>
        <taxon>Saprolegniales</taxon>
        <taxon>Saprolegniaceae</taxon>
        <taxon>Saprolegnia</taxon>
    </lineage>
</organism>
<feature type="signal peptide" evidence="2">
    <location>
        <begin position="1"/>
        <end position="21"/>
    </location>
</feature>
<evidence type="ECO:0000313" key="4">
    <source>
        <dbReference type="Proteomes" id="UP000030745"/>
    </source>
</evidence>
<proteinExistence type="predicted"/>
<evidence type="ECO:0000256" key="2">
    <source>
        <dbReference type="SAM" id="SignalP"/>
    </source>
</evidence>
<dbReference type="VEuPathDB" id="FungiDB:SPRG_07203"/>
<evidence type="ECO:0000256" key="1">
    <source>
        <dbReference type="SAM" id="Phobius"/>
    </source>
</evidence>
<dbReference type="Proteomes" id="UP000030745">
    <property type="component" value="Unassembled WGS sequence"/>
</dbReference>
<keyword evidence="2" id="KW-0732">Signal</keyword>
<keyword evidence="1" id="KW-0812">Transmembrane</keyword>
<protein>
    <submittedName>
        <fullName evidence="3">Uncharacterized protein</fullName>
    </submittedName>
</protein>
<dbReference type="AlphaFoldDB" id="A0A067CAX8"/>
<feature type="transmembrane region" description="Helical" evidence="1">
    <location>
        <begin position="166"/>
        <end position="192"/>
    </location>
</feature>
<feature type="transmembrane region" description="Helical" evidence="1">
    <location>
        <begin position="131"/>
        <end position="154"/>
    </location>
</feature>